<keyword evidence="2" id="KW-1185">Reference proteome</keyword>
<accession>A0A919UC96</accession>
<dbReference type="AlphaFoldDB" id="A0A919UC96"/>
<sequence>MSGPNDVLAAVLGRGRPADEADALLAALVDGGVYVPFDAQGSVVFIGVDDTGPVLPGYTSEASCERWLPDAAGSVHCDALRLLDISKHTGVETLAVFAGQQWAKVPLSLVAATLRDRGLRTQGDQTLRLTWSTHPVAVALRGAFADRILAHPPVRTVWIAQARWVESGNEQLIVQMAVDEGARSAAQALLEAVLAEDVPLNSESPNLALRIFEPHEAHQAAELDRMGLDTIRADHAGRRVHVVSREFD</sequence>
<evidence type="ECO:0000313" key="2">
    <source>
        <dbReference type="Proteomes" id="UP000660611"/>
    </source>
</evidence>
<gene>
    <name evidence="1" type="ORF">Dsi01nite_082850</name>
</gene>
<dbReference type="EMBL" id="BONQ01000129">
    <property type="protein sequence ID" value="GIG50244.1"/>
    <property type="molecule type" value="Genomic_DNA"/>
</dbReference>
<dbReference type="RefSeq" id="WP_203851899.1">
    <property type="nucleotide sequence ID" value="NZ_BAAAVW010000027.1"/>
</dbReference>
<dbReference type="Proteomes" id="UP000660611">
    <property type="component" value="Unassembled WGS sequence"/>
</dbReference>
<evidence type="ECO:0000313" key="1">
    <source>
        <dbReference type="EMBL" id="GIG50244.1"/>
    </source>
</evidence>
<protein>
    <submittedName>
        <fullName evidence="1">Uncharacterized protein</fullName>
    </submittedName>
</protein>
<organism evidence="1 2">
    <name type="scientific">Dactylosporangium siamense</name>
    <dbReference type="NCBI Taxonomy" id="685454"/>
    <lineage>
        <taxon>Bacteria</taxon>
        <taxon>Bacillati</taxon>
        <taxon>Actinomycetota</taxon>
        <taxon>Actinomycetes</taxon>
        <taxon>Micromonosporales</taxon>
        <taxon>Micromonosporaceae</taxon>
        <taxon>Dactylosporangium</taxon>
    </lineage>
</organism>
<comment type="caution">
    <text evidence="1">The sequence shown here is derived from an EMBL/GenBank/DDBJ whole genome shotgun (WGS) entry which is preliminary data.</text>
</comment>
<reference evidence="1" key="1">
    <citation type="submission" date="2021-01" db="EMBL/GenBank/DDBJ databases">
        <title>Whole genome shotgun sequence of Dactylosporangium siamense NBRC 106093.</title>
        <authorList>
            <person name="Komaki H."/>
            <person name="Tamura T."/>
        </authorList>
    </citation>
    <scope>NUCLEOTIDE SEQUENCE</scope>
    <source>
        <strain evidence="1">NBRC 106093</strain>
    </source>
</reference>
<proteinExistence type="predicted"/>
<name>A0A919UC96_9ACTN</name>